<evidence type="ECO:0000313" key="4">
    <source>
        <dbReference type="Proteomes" id="UP000235828"/>
    </source>
</evidence>
<name>A0A2N8ZGL7_9VIBR</name>
<dbReference type="SUPFAM" id="SSF53756">
    <property type="entry name" value="UDP-Glycosyltransferase/glycogen phosphorylase"/>
    <property type="match status" value="1"/>
</dbReference>
<dbReference type="KEGG" id="vta:A3087"/>
<dbReference type="InterPro" id="IPR002201">
    <property type="entry name" value="Glyco_trans_9"/>
</dbReference>
<gene>
    <name evidence="3" type="ORF">VTAP4600_A3087</name>
</gene>
<protein>
    <submittedName>
        <fullName evidence="3">Lipooligosaccharided-glycero-D-manno-heptosyltransferase</fullName>
    </submittedName>
</protein>
<evidence type="ECO:0000256" key="1">
    <source>
        <dbReference type="ARBA" id="ARBA00022676"/>
    </source>
</evidence>
<dbReference type="CDD" id="cd03789">
    <property type="entry name" value="GT9_LPS_heptosyltransferase"/>
    <property type="match status" value="1"/>
</dbReference>
<dbReference type="EMBL" id="LT960611">
    <property type="protein sequence ID" value="SON51053.1"/>
    <property type="molecule type" value="Genomic_DNA"/>
</dbReference>
<dbReference type="GO" id="GO:0005829">
    <property type="term" value="C:cytosol"/>
    <property type="evidence" value="ECO:0007669"/>
    <property type="project" value="TreeGrafter"/>
</dbReference>
<evidence type="ECO:0000256" key="2">
    <source>
        <dbReference type="ARBA" id="ARBA00022679"/>
    </source>
</evidence>
<keyword evidence="4" id="KW-1185">Reference proteome</keyword>
<dbReference type="Gene3D" id="3.40.50.2000">
    <property type="entry name" value="Glycogen Phosphorylase B"/>
    <property type="match status" value="2"/>
</dbReference>
<accession>A0A2N8ZGL7</accession>
<dbReference type="GO" id="GO:0008713">
    <property type="term" value="F:ADP-heptose-lipopolysaccharide heptosyltransferase activity"/>
    <property type="evidence" value="ECO:0007669"/>
    <property type="project" value="TreeGrafter"/>
</dbReference>
<reference evidence="3 4" key="1">
    <citation type="submission" date="2017-10" db="EMBL/GenBank/DDBJ databases">
        <authorList>
            <person name="Banno H."/>
            <person name="Chua N.-H."/>
        </authorList>
    </citation>
    <scope>NUCLEOTIDE SEQUENCE [LARGE SCALE GENOMIC DNA]</scope>
    <source>
        <strain evidence="3">Vibrio tapetis CECT4600</strain>
    </source>
</reference>
<dbReference type="AlphaFoldDB" id="A0A2N8ZGL7"/>
<dbReference type="Pfam" id="PF01075">
    <property type="entry name" value="Glyco_transf_9"/>
    <property type="match status" value="1"/>
</dbReference>
<keyword evidence="1" id="KW-0328">Glycosyltransferase</keyword>
<evidence type="ECO:0000313" key="3">
    <source>
        <dbReference type="EMBL" id="SON51053.1"/>
    </source>
</evidence>
<proteinExistence type="predicted"/>
<dbReference type="PANTHER" id="PTHR30160:SF15">
    <property type="entry name" value="GLYCOSYLTRANSFERASE HI_0523-RELATED"/>
    <property type="match status" value="1"/>
</dbReference>
<dbReference type="InterPro" id="IPR051199">
    <property type="entry name" value="LPS_LOS_Heptosyltrfase"/>
</dbReference>
<organism evidence="3 4">
    <name type="scientific">Vibrio tapetis subsp. tapetis</name>
    <dbReference type="NCBI Taxonomy" id="1671868"/>
    <lineage>
        <taxon>Bacteria</taxon>
        <taxon>Pseudomonadati</taxon>
        <taxon>Pseudomonadota</taxon>
        <taxon>Gammaproteobacteria</taxon>
        <taxon>Vibrionales</taxon>
        <taxon>Vibrionaceae</taxon>
        <taxon>Vibrio</taxon>
    </lineage>
</organism>
<dbReference type="Proteomes" id="UP000235828">
    <property type="component" value="Chromosome A"/>
</dbReference>
<dbReference type="OrthoDB" id="89608at2"/>
<sequence>MYEVLPATFTIGMQTPTMSKSIFRRTIDRVRLSRDLIRRKFGIFLFDRNTIETDKKPSANNIVVVRWDAKIGDSIVSSFFFRELKKAYPESKVQVITTQALSELYKTHFAVDAVHISKKRPSYSDLSKLAKQFESADIVIHLSKILKMKDLYFLNRVKARNIVGLDDGVKLVNINLNQTMLEQHFSSKYRAILELLNIDNIKTDYIVPNCPQISRRISNQINLQGKLVVAINPFGSSRNRQLPIEQVAKLIRLLKEEHSSLAILLICPPSEQGSLAPLLKEFGDFCFIDTDGSTIYDAIELLRFATVVVSVDTSIIHIANGLNKKIVGLYNPDPVNYQEWSPNRDDSITIFSEKDEIRGISIKSIAAATSKQLTR</sequence>
<dbReference type="PANTHER" id="PTHR30160">
    <property type="entry name" value="TETRAACYLDISACCHARIDE 4'-KINASE-RELATED"/>
    <property type="match status" value="1"/>
</dbReference>
<dbReference type="GO" id="GO:0009244">
    <property type="term" value="P:lipopolysaccharide core region biosynthetic process"/>
    <property type="evidence" value="ECO:0007669"/>
    <property type="project" value="TreeGrafter"/>
</dbReference>
<keyword evidence="2 3" id="KW-0808">Transferase</keyword>